<evidence type="ECO:0000313" key="2">
    <source>
        <dbReference type="EnsemblMetazoa" id="KAF7493774.1"/>
    </source>
</evidence>
<reference evidence="1" key="2">
    <citation type="submission" date="2020-01" db="EMBL/GenBank/DDBJ databases">
        <authorList>
            <person name="Korhonen P.K.K."/>
            <person name="Guangxu M.G."/>
            <person name="Wang T.W."/>
            <person name="Stroehlein A.J.S."/>
            <person name="Young N.D."/>
            <person name="Ang C.-S.A."/>
            <person name="Fernando D.W.F."/>
            <person name="Lu H.L."/>
            <person name="Taylor S.T."/>
            <person name="Ehtesham M.E.M."/>
            <person name="Najaraj S.H.N."/>
            <person name="Harsha G.H.G."/>
            <person name="Madugundu A.M."/>
            <person name="Renuse S.R."/>
            <person name="Holt D.H."/>
            <person name="Pandey A.P."/>
            <person name="Papenfuss A.P."/>
            <person name="Gasser R.B.G."/>
            <person name="Fischer K.F."/>
        </authorList>
    </citation>
    <scope>NUCLEOTIDE SEQUENCE</scope>
    <source>
        <strain evidence="1">SSS_KF_BRIS2020</strain>
    </source>
</reference>
<organism evidence="1">
    <name type="scientific">Sarcoptes scabiei</name>
    <name type="common">Itch mite</name>
    <name type="synonym">Acarus scabiei</name>
    <dbReference type="NCBI Taxonomy" id="52283"/>
    <lineage>
        <taxon>Eukaryota</taxon>
        <taxon>Metazoa</taxon>
        <taxon>Ecdysozoa</taxon>
        <taxon>Arthropoda</taxon>
        <taxon>Chelicerata</taxon>
        <taxon>Arachnida</taxon>
        <taxon>Acari</taxon>
        <taxon>Acariformes</taxon>
        <taxon>Sarcoptiformes</taxon>
        <taxon>Astigmata</taxon>
        <taxon>Psoroptidia</taxon>
        <taxon>Sarcoptoidea</taxon>
        <taxon>Sarcoptidae</taxon>
        <taxon>Sarcoptinae</taxon>
        <taxon>Sarcoptes</taxon>
    </lineage>
</organism>
<keyword evidence="3" id="KW-1185">Reference proteome</keyword>
<reference evidence="2" key="3">
    <citation type="submission" date="2022-06" db="UniProtKB">
        <authorList>
            <consortium name="EnsemblMetazoa"/>
        </authorList>
    </citation>
    <scope>IDENTIFICATION</scope>
</reference>
<accession>A0A834RC17</accession>
<dbReference type="EMBL" id="WVUK01000055">
    <property type="protein sequence ID" value="KAF7493774.1"/>
    <property type="molecule type" value="Genomic_DNA"/>
</dbReference>
<evidence type="ECO:0000313" key="3">
    <source>
        <dbReference type="Proteomes" id="UP000070412"/>
    </source>
</evidence>
<dbReference type="Proteomes" id="UP000070412">
    <property type="component" value="Unassembled WGS sequence"/>
</dbReference>
<gene>
    <name evidence="1" type="ORF">SSS_6933</name>
</gene>
<dbReference type="AlphaFoldDB" id="A0A834RC17"/>
<proteinExistence type="predicted"/>
<evidence type="ECO:0008006" key="4">
    <source>
        <dbReference type="Google" id="ProtNLM"/>
    </source>
</evidence>
<protein>
    <recommendedName>
        <fullName evidence="4">DUF5745 domain-containing protein</fullName>
    </recommendedName>
</protein>
<evidence type="ECO:0000313" key="1">
    <source>
        <dbReference type="EMBL" id="KAF7493774.1"/>
    </source>
</evidence>
<dbReference type="EnsemblMetazoa" id="SSS_6933s_mrna">
    <property type="protein sequence ID" value="KAF7493774.1"/>
    <property type="gene ID" value="SSS_6933"/>
</dbReference>
<reference evidence="3" key="1">
    <citation type="journal article" date="2020" name="PLoS Negl. Trop. Dis.">
        <title>High-quality nuclear genome for Sarcoptes scabiei-A critical resource for a neglected parasite.</title>
        <authorList>
            <person name="Korhonen P.K."/>
            <person name="Gasser R.B."/>
            <person name="Ma G."/>
            <person name="Wang T."/>
            <person name="Stroehlein A.J."/>
            <person name="Young N.D."/>
            <person name="Ang C.S."/>
            <person name="Fernando D.D."/>
            <person name="Lu H.C."/>
            <person name="Taylor S."/>
            <person name="Reynolds S.L."/>
            <person name="Mofiz E."/>
            <person name="Najaraj S.H."/>
            <person name="Gowda H."/>
            <person name="Madugundu A."/>
            <person name="Renuse S."/>
            <person name="Holt D."/>
            <person name="Pandey A."/>
            <person name="Papenfuss A.T."/>
            <person name="Fischer K."/>
        </authorList>
    </citation>
    <scope>NUCLEOTIDE SEQUENCE [LARGE SCALE GENOMIC DNA]</scope>
</reference>
<name>A0A834RC17_SARSC</name>
<dbReference type="OrthoDB" id="6504327at2759"/>
<sequence>MATKQFSIQSSNVRYRLVDRINKLIEENFLPIPRFVTCRFIGYQFWSILFTKIFRIDCDLTVRQPTERIKMLASCLNTLESIVEVPLDHIQPEKLLDYDVQTITNLIEIAEFWCDFARDQNRFESIGPNFDSFDVSNAEKSNYSTFSRINYRSEPNIYERLHEKTSTSDNLASLLYKALKNQIIAFEIEKKIKMYLGDVTSKQSKNDLPLRASRQSIVRTRSIQPSATFDFQFTRGDRQNQILSPEFERWFPETSIEKLRRIRHLEQNLLTLYNANSLKRKQISPDLNDYLRCIVDRQRNDIELLDKEKTVNHQINYLSSVQSRTQRALVHDKINKFYRSSLAAYLNARSYLEKILVEEFRKVEINQRRHINDIRRYLKNHDEVELEKVRQILESIDDM</sequence>